<dbReference type="EMBL" id="FLQX01000105">
    <property type="protein sequence ID" value="SBT06098.1"/>
    <property type="molecule type" value="Genomic_DNA"/>
</dbReference>
<accession>A0A1A8XQ76</accession>
<evidence type="ECO:0000313" key="2">
    <source>
        <dbReference type="Proteomes" id="UP000199169"/>
    </source>
</evidence>
<dbReference type="AlphaFoldDB" id="A0A1A8XQ76"/>
<proteinExistence type="predicted"/>
<gene>
    <name evidence="1" type="ORF">ACCAA_30042</name>
</gene>
<reference evidence="1 2" key="1">
    <citation type="submission" date="2016-06" db="EMBL/GenBank/DDBJ databases">
        <authorList>
            <person name="Kjaerup R.B."/>
            <person name="Dalgaard T.S."/>
            <person name="Juul-Madsen H.R."/>
        </authorList>
    </citation>
    <scope>NUCLEOTIDE SEQUENCE [LARGE SCALE GENOMIC DNA]</scope>
    <source>
        <strain evidence="1">3</strain>
    </source>
</reference>
<name>A0A1A8XQ76_9PROT</name>
<sequence length="67" mass="7246">MVDCKIFRHGGDASNAPGETCSGLSAATSGKAWLNEDRIARGVLFTLRVQARSSAQMIPTEKRKQPK</sequence>
<dbReference type="STRING" id="1860102.ACCAA_30042"/>
<organism evidence="1 2">
    <name type="scientific">Candidatus Accumulibacter aalborgensis</name>
    <dbReference type="NCBI Taxonomy" id="1860102"/>
    <lineage>
        <taxon>Bacteria</taxon>
        <taxon>Pseudomonadati</taxon>
        <taxon>Pseudomonadota</taxon>
        <taxon>Betaproteobacteria</taxon>
        <taxon>Candidatus Accumulibacter</taxon>
    </lineage>
</organism>
<keyword evidence="2" id="KW-1185">Reference proteome</keyword>
<dbReference type="Proteomes" id="UP000199169">
    <property type="component" value="Unassembled WGS sequence"/>
</dbReference>
<protein>
    <submittedName>
        <fullName evidence="1">Uncharacterized protein</fullName>
    </submittedName>
</protein>
<evidence type="ECO:0000313" key="1">
    <source>
        <dbReference type="EMBL" id="SBT06098.1"/>
    </source>
</evidence>